<dbReference type="SMART" id="SM00257">
    <property type="entry name" value="LysM"/>
    <property type="match status" value="2"/>
</dbReference>
<comment type="caution">
    <text evidence="4">The sequence shown here is derived from an EMBL/GenBank/DDBJ whole genome shotgun (WGS) entry which is preliminary data.</text>
</comment>
<evidence type="ECO:0000313" key="4">
    <source>
        <dbReference type="EMBL" id="TXC85302.1"/>
    </source>
</evidence>
<dbReference type="PANTHER" id="PTHR33734">
    <property type="entry name" value="LYSM DOMAIN-CONTAINING GPI-ANCHORED PROTEIN 2"/>
    <property type="match status" value="1"/>
</dbReference>
<dbReference type="AlphaFoldDB" id="A0A5C6VID9"/>
<dbReference type="GO" id="GO:0000270">
    <property type="term" value="P:peptidoglycan metabolic process"/>
    <property type="evidence" value="ECO:0007669"/>
    <property type="project" value="InterPro"/>
</dbReference>
<dbReference type="PROSITE" id="PS51782">
    <property type="entry name" value="LYSM"/>
    <property type="match status" value="2"/>
</dbReference>
<feature type="coiled-coil region" evidence="2">
    <location>
        <begin position="342"/>
        <end position="376"/>
    </location>
</feature>
<evidence type="ECO:0000256" key="2">
    <source>
        <dbReference type="SAM" id="Coils"/>
    </source>
</evidence>
<protein>
    <submittedName>
        <fullName evidence="4">LysM peptidoglycan-binding domain-containing protein</fullName>
    </submittedName>
</protein>
<dbReference type="EMBL" id="VORB01000001">
    <property type="protein sequence ID" value="TXC85302.1"/>
    <property type="molecule type" value="Genomic_DNA"/>
</dbReference>
<evidence type="ECO:0000313" key="5">
    <source>
        <dbReference type="Proteomes" id="UP000321168"/>
    </source>
</evidence>
<dbReference type="GO" id="GO:0016020">
    <property type="term" value="C:membrane"/>
    <property type="evidence" value="ECO:0007669"/>
    <property type="project" value="InterPro"/>
</dbReference>
<dbReference type="RefSeq" id="WP_147012605.1">
    <property type="nucleotide sequence ID" value="NZ_VORB01000001.1"/>
</dbReference>
<comment type="similarity">
    <text evidence="1">Belongs to the transglycosylase Slt family.</text>
</comment>
<dbReference type="OrthoDB" id="9815002at2"/>
<keyword evidence="5" id="KW-1185">Reference proteome</keyword>
<feature type="domain" description="LysM" evidence="3">
    <location>
        <begin position="446"/>
        <end position="491"/>
    </location>
</feature>
<dbReference type="GO" id="GO:0008933">
    <property type="term" value="F:peptidoglycan lytic transglycosylase activity"/>
    <property type="evidence" value="ECO:0007669"/>
    <property type="project" value="InterPro"/>
</dbReference>
<organism evidence="4 5">
    <name type="scientific">Luteibaculum oceani</name>
    <dbReference type="NCBI Taxonomy" id="1294296"/>
    <lineage>
        <taxon>Bacteria</taxon>
        <taxon>Pseudomonadati</taxon>
        <taxon>Bacteroidota</taxon>
        <taxon>Flavobacteriia</taxon>
        <taxon>Flavobacteriales</taxon>
        <taxon>Luteibaculaceae</taxon>
        <taxon>Luteibaculum</taxon>
    </lineage>
</organism>
<dbReference type="Pfam" id="PF01464">
    <property type="entry name" value="SLT"/>
    <property type="match status" value="1"/>
</dbReference>
<dbReference type="InterPro" id="IPR036779">
    <property type="entry name" value="LysM_dom_sf"/>
</dbReference>
<evidence type="ECO:0000256" key="1">
    <source>
        <dbReference type="ARBA" id="ARBA00007734"/>
    </source>
</evidence>
<dbReference type="Gene3D" id="1.10.530.10">
    <property type="match status" value="1"/>
</dbReference>
<gene>
    <name evidence="4" type="ORF">FRX97_01370</name>
</gene>
<dbReference type="Gene3D" id="3.10.350.10">
    <property type="entry name" value="LysM domain"/>
    <property type="match status" value="2"/>
</dbReference>
<feature type="domain" description="LysM" evidence="3">
    <location>
        <begin position="378"/>
        <end position="421"/>
    </location>
</feature>
<evidence type="ECO:0000259" key="3">
    <source>
        <dbReference type="PROSITE" id="PS51782"/>
    </source>
</evidence>
<dbReference type="SUPFAM" id="SSF54106">
    <property type="entry name" value="LysM domain"/>
    <property type="match status" value="2"/>
</dbReference>
<proteinExistence type="inferred from homology"/>
<dbReference type="InterPro" id="IPR000189">
    <property type="entry name" value="Transglyc_AS"/>
</dbReference>
<dbReference type="Proteomes" id="UP000321168">
    <property type="component" value="Unassembled WGS sequence"/>
</dbReference>
<dbReference type="InterPro" id="IPR023346">
    <property type="entry name" value="Lysozyme-like_dom_sf"/>
</dbReference>
<dbReference type="InterPro" id="IPR018392">
    <property type="entry name" value="LysM"/>
</dbReference>
<dbReference type="PANTHER" id="PTHR33734:SF22">
    <property type="entry name" value="MEMBRANE-BOUND LYTIC MUREIN TRANSGLYCOSYLASE D"/>
    <property type="match status" value="1"/>
</dbReference>
<dbReference type="Pfam" id="PF01476">
    <property type="entry name" value="LysM"/>
    <property type="match status" value="2"/>
</dbReference>
<keyword evidence="2" id="KW-0175">Coiled coil</keyword>
<dbReference type="InterPro" id="IPR008258">
    <property type="entry name" value="Transglycosylase_SLT_dom_1"/>
</dbReference>
<accession>A0A5C6VID9</accession>
<sequence length="498" mass="56505">MRILAVITFIAPIFACLIGSAQPIDKPDTIYNKHNLKSLPAIELARWDKMYMEMLSETEELSKDVHPLKIANTAGKEDSITAARLRSMSFKSPFSFPYNNKVQAFINMYLGRKKELTQRMLGLAEFYYPEIEAALDKYDLPLELKHLVAVESAFNPRAKSRAGAVGMWQFMYGTGKIYGLKVSSYTDDRMDPAKSTDAACRFLKDLYKMYGNWELALAAYNSGPGNVNKAIRYSGGHRNYWKIYNWLPRETRGYVPAFIAVNYIFEYYKELGIEPIAPEQIFSQAMDTIHINHPWNLNDVSDAIGVSKNELKLLNPCLKSDFIPYLDKPYVLNVPYRNAIKFAEQKSEIEEIQSAKRAMKEEKQEAQEKVLASNNVTGVHVVRKGETLSLISKLYGCSVADLKRFNGLVSSRIDIGQRLNVPTKNGRTTAQTSAPAKQSYDPSRYKYYTIQPGDTLWDIAQKNGRISYSELKKLNRSLDVRNLKPGQKIIIGVNSAKS</sequence>
<name>A0A5C6VID9_9FLAO</name>
<dbReference type="PROSITE" id="PS00922">
    <property type="entry name" value="TRANSGLYCOSYLASE"/>
    <property type="match status" value="1"/>
</dbReference>
<dbReference type="CDD" id="cd16894">
    <property type="entry name" value="MltD-like"/>
    <property type="match status" value="1"/>
</dbReference>
<reference evidence="4 5" key="1">
    <citation type="submission" date="2019-08" db="EMBL/GenBank/DDBJ databases">
        <title>Genome of Luteibaculum oceani JCM 18817.</title>
        <authorList>
            <person name="Bowman J.P."/>
        </authorList>
    </citation>
    <scope>NUCLEOTIDE SEQUENCE [LARGE SCALE GENOMIC DNA]</scope>
    <source>
        <strain evidence="4 5">JCM 18817</strain>
    </source>
</reference>
<dbReference type="SUPFAM" id="SSF53955">
    <property type="entry name" value="Lysozyme-like"/>
    <property type="match status" value="1"/>
</dbReference>
<dbReference type="CDD" id="cd00118">
    <property type="entry name" value="LysM"/>
    <property type="match status" value="2"/>
</dbReference>